<dbReference type="EMBL" id="BDCR01000003">
    <property type="protein sequence ID" value="GAT62747.1"/>
    <property type="molecule type" value="Genomic_DNA"/>
</dbReference>
<reference evidence="7" key="1">
    <citation type="submission" date="2016-04" db="EMBL/GenBank/DDBJ databases">
        <title>Draft genome sequence of Paludibacter jiangxiensis strain NM7.</title>
        <authorList>
            <person name="Qiu Y."/>
            <person name="Matsuura N."/>
            <person name="Ohashi A."/>
            <person name="Tourlousse M.D."/>
            <person name="Sekiguchi Y."/>
        </authorList>
    </citation>
    <scope>NUCLEOTIDE SEQUENCE [LARGE SCALE GENOMIC DNA]</scope>
    <source>
        <strain evidence="7">NM7</strain>
    </source>
</reference>
<feature type="transmembrane region" description="Helical" evidence="5">
    <location>
        <begin position="275"/>
        <end position="294"/>
    </location>
</feature>
<proteinExistence type="predicted"/>
<feature type="transmembrane region" description="Helical" evidence="5">
    <location>
        <begin position="89"/>
        <end position="107"/>
    </location>
</feature>
<evidence type="ECO:0000313" key="7">
    <source>
        <dbReference type="Proteomes" id="UP000076586"/>
    </source>
</evidence>
<evidence type="ECO:0000313" key="6">
    <source>
        <dbReference type="EMBL" id="GAT62747.1"/>
    </source>
</evidence>
<comment type="subcellular location">
    <subcellularLocation>
        <location evidence="1">Membrane</location>
        <topology evidence="1">Multi-pass membrane protein</topology>
    </subcellularLocation>
</comment>
<keyword evidence="2 5" id="KW-0812">Transmembrane</keyword>
<gene>
    <name evidence="6" type="ORF">PJIAN_350</name>
</gene>
<feature type="transmembrane region" description="Helical" evidence="5">
    <location>
        <begin position="209"/>
        <end position="230"/>
    </location>
</feature>
<dbReference type="SUPFAM" id="SSF103473">
    <property type="entry name" value="MFS general substrate transporter"/>
    <property type="match status" value="1"/>
</dbReference>
<reference evidence="7" key="2">
    <citation type="journal article" date="2017" name="Genome Announc.">
        <title>Draft genome sequence of Paludibacter jiangxiensis NM7(T), a propionate-producing fermentative bacterium.</title>
        <authorList>
            <person name="Qiu Y.-L."/>
            <person name="Tourlousse D.M."/>
            <person name="Matsuura N."/>
            <person name="Ohashi A."/>
            <person name="Sekiguchi Y."/>
        </authorList>
    </citation>
    <scope>NUCLEOTIDE SEQUENCE [LARGE SCALE GENOMIC DNA]</scope>
    <source>
        <strain evidence="7">NM7</strain>
    </source>
</reference>
<dbReference type="PANTHER" id="PTHR23501">
    <property type="entry name" value="MAJOR FACILITATOR SUPERFAMILY"/>
    <property type="match status" value="1"/>
</dbReference>
<evidence type="ECO:0000256" key="1">
    <source>
        <dbReference type="ARBA" id="ARBA00004141"/>
    </source>
</evidence>
<dbReference type="Proteomes" id="UP000076586">
    <property type="component" value="Unassembled WGS sequence"/>
</dbReference>
<evidence type="ECO:0008006" key="8">
    <source>
        <dbReference type="Google" id="ProtNLM"/>
    </source>
</evidence>
<accession>A0A161LEL1</accession>
<feature type="transmembrane region" description="Helical" evidence="5">
    <location>
        <begin position="479"/>
        <end position="497"/>
    </location>
</feature>
<keyword evidence="7" id="KW-1185">Reference proteome</keyword>
<protein>
    <recommendedName>
        <fullName evidence="8">Major Facilitator Superfamily protein</fullName>
    </recommendedName>
</protein>
<dbReference type="STRING" id="681398.PJIAN_350"/>
<feature type="transmembrane region" description="Helical" evidence="5">
    <location>
        <begin position="113"/>
        <end position="134"/>
    </location>
</feature>
<feature type="transmembrane region" description="Helical" evidence="5">
    <location>
        <begin position="177"/>
        <end position="197"/>
    </location>
</feature>
<feature type="transmembrane region" description="Helical" evidence="5">
    <location>
        <begin position="60"/>
        <end position="77"/>
    </location>
</feature>
<feature type="transmembrane region" description="Helical" evidence="5">
    <location>
        <begin position="387"/>
        <end position="407"/>
    </location>
</feature>
<evidence type="ECO:0000256" key="3">
    <source>
        <dbReference type="ARBA" id="ARBA00022989"/>
    </source>
</evidence>
<feature type="transmembrane region" description="Helical" evidence="5">
    <location>
        <begin position="242"/>
        <end position="263"/>
    </location>
</feature>
<dbReference type="PANTHER" id="PTHR23501:SF5">
    <property type="entry name" value="TRANSPORT PROTEIN"/>
    <property type="match status" value="1"/>
</dbReference>
<dbReference type="OrthoDB" id="1404010at2"/>
<dbReference type="RefSeq" id="WP_068703333.1">
    <property type="nucleotide sequence ID" value="NZ_BDCR01000003.1"/>
</dbReference>
<comment type="caution">
    <text evidence="6">The sequence shown here is derived from an EMBL/GenBank/DDBJ whole genome shotgun (WGS) entry which is preliminary data.</text>
</comment>
<evidence type="ECO:0000256" key="4">
    <source>
        <dbReference type="ARBA" id="ARBA00023136"/>
    </source>
</evidence>
<keyword evidence="3 5" id="KW-1133">Transmembrane helix</keyword>
<dbReference type="GO" id="GO:0005886">
    <property type="term" value="C:plasma membrane"/>
    <property type="evidence" value="ECO:0007669"/>
    <property type="project" value="TreeGrafter"/>
</dbReference>
<feature type="transmembrane region" description="Helical" evidence="5">
    <location>
        <begin position="350"/>
        <end position="367"/>
    </location>
</feature>
<feature type="transmembrane region" description="Helical" evidence="5">
    <location>
        <begin position="314"/>
        <end position="338"/>
    </location>
</feature>
<feature type="transmembrane region" description="Helical" evidence="5">
    <location>
        <begin position="414"/>
        <end position="433"/>
    </location>
</feature>
<keyword evidence="4 5" id="KW-0472">Membrane</keyword>
<organism evidence="6 7">
    <name type="scientific">Paludibacter jiangxiensis</name>
    <dbReference type="NCBI Taxonomy" id="681398"/>
    <lineage>
        <taxon>Bacteria</taxon>
        <taxon>Pseudomonadati</taxon>
        <taxon>Bacteroidota</taxon>
        <taxon>Bacteroidia</taxon>
        <taxon>Bacteroidales</taxon>
        <taxon>Paludibacteraceae</taxon>
        <taxon>Paludibacter</taxon>
    </lineage>
</organism>
<dbReference type="AlphaFoldDB" id="A0A161LEL1"/>
<evidence type="ECO:0000256" key="2">
    <source>
        <dbReference type="ARBA" id="ARBA00022692"/>
    </source>
</evidence>
<feature type="transmembrane region" description="Helical" evidence="5">
    <location>
        <begin position="21"/>
        <end position="40"/>
    </location>
</feature>
<dbReference type="GO" id="GO:0022857">
    <property type="term" value="F:transmembrane transporter activity"/>
    <property type="evidence" value="ECO:0007669"/>
    <property type="project" value="TreeGrafter"/>
</dbReference>
<dbReference type="InterPro" id="IPR036259">
    <property type="entry name" value="MFS_trans_sf"/>
</dbReference>
<name>A0A161LEL1_9BACT</name>
<feature type="transmembrane region" description="Helical" evidence="5">
    <location>
        <begin position="146"/>
        <end position="171"/>
    </location>
</feature>
<evidence type="ECO:0000256" key="5">
    <source>
        <dbReference type="SAM" id="Phobius"/>
    </source>
</evidence>
<sequence>MHQHTGKFTTPDIRNFVPEKIKPWILLAFALIFQLSGGVYMASASEMKGSLSLLQEDVMMAGYASLVGLALNFNLMFRLKFYLPTKDSLIICSLVIAACNLICMNTDNVPLLTAVSFVSGFFRMWGTFTCNTNIQLWITPKRDMTVWFCFIPLIVQGSLQLSGLVSIYTAWLGTWQLMHWLVIGLLLSVTLITFLIFRHYRSMPKLPLFGIDWMGMMLWATTLISLIFVFNYGEYFDWFHSLYIRVGVLIAFVSLGLNLWRASFVRHPFIGLRTWFFRPVWATFIAYLILDLLLSPSHSIEHIYFQGVLGHDELNYISLNWSILVGVVVGMGCNYLLFARRKWTYKNMTMLGFVFVLAYLVMMYFIVDVNLPKERILLPLFMRGFGYTVIAAVFLTALTSSPFPVFVESLSVQAFMSACLGGVIGDAFVTRFFTVTLKKNLMLAEGNFDNLNQSIAHIPQTEIFQQLQMHSMLVSIKEIYGWLCIAGCFVLLLFLIWKSPLRPNTFHPKFSTIRQAIKHQLKLDWMLDNS</sequence>